<dbReference type="AlphaFoldDB" id="A0A4C1Z8X5"/>
<organism evidence="1 2">
    <name type="scientific">Eumeta variegata</name>
    <name type="common">Bagworm moth</name>
    <name type="synonym">Eumeta japonica</name>
    <dbReference type="NCBI Taxonomy" id="151549"/>
    <lineage>
        <taxon>Eukaryota</taxon>
        <taxon>Metazoa</taxon>
        <taxon>Ecdysozoa</taxon>
        <taxon>Arthropoda</taxon>
        <taxon>Hexapoda</taxon>
        <taxon>Insecta</taxon>
        <taxon>Pterygota</taxon>
        <taxon>Neoptera</taxon>
        <taxon>Endopterygota</taxon>
        <taxon>Lepidoptera</taxon>
        <taxon>Glossata</taxon>
        <taxon>Ditrysia</taxon>
        <taxon>Tineoidea</taxon>
        <taxon>Psychidae</taxon>
        <taxon>Oiketicinae</taxon>
        <taxon>Eumeta</taxon>
    </lineage>
</organism>
<keyword evidence="2" id="KW-1185">Reference proteome</keyword>
<sequence length="135" mass="15232">MVAPNLSFMKVIIYGSQYPAERGYALRSTVALAAQDLASSDFNIFPRLNRYLKGQKFEGTATQISYLLPSRTCTLHRDLERLVNLLRTSSPKTYNEWNERRMLGACSDVLAKSQARLCHVNLVCIVVRSCSDRVA</sequence>
<evidence type="ECO:0000313" key="2">
    <source>
        <dbReference type="Proteomes" id="UP000299102"/>
    </source>
</evidence>
<gene>
    <name evidence="1" type="ORF">EVAR_61267_1</name>
</gene>
<reference evidence="1 2" key="1">
    <citation type="journal article" date="2019" name="Commun. Biol.">
        <title>The bagworm genome reveals a unique fibroin gene that provides high tensile strength.</title>
        <authorList>
            <person name="Kono N."/>
            <person name="Nakamura H."/>
            <person name="Ohtoshi R."/>
            <person name="Tomita M."/>
            <person name="Numata K."/>
            <person name="Arakawa K."/>
        </authorList>
    </citation>
    <scope>NUCLEOTIDE SEQUENCE [LARGE SCALE GENOMIC DNA]</scope>
</reference>
<comment type="caution">
    <text evidence="1">The sequence shown here is derived from an EMBL/GenBank/DDBJ whole genome shotgun (WGS) entry which is preliminary data.</text>
</comment>
<name>A0A4C1Z8X5_EUMVA</name>
<accession>A0A4C1Z8X5</accession>
<proteinExistence type="predicted"/>
<protein>
    <submittedName>
        <fullName evidence="1">Uncharacterized protein</fullName>
    </submittedName>
</protein>
<evidence type="ECO:0000313" key="1">
    <source>
        <dbReference type="EMBL" id="GBP83107.1"/>
    </source>
</evidence>
<dbReference type="EMBL" id="BGZK01001605">
    <property type="protein sequence ID" value="GBP83107.1"/>
    <property type="molecule type" value="Genomic_DNA"/>
</dbReference>
<dbReference type="Proteomes" id="UP000299102">
    <property type="component" value="Unassembled WGS sequence"/>
</dbReference>